<dbReference type="AlphaFoldDB" id="R7VFB7"/>
<reference evidence="2" key="3">
    <citation type="submission" date="2015-06" db="UniProtKB">
        <authorList>
            <consortium name="EnsemblMetazoa"/>
        </authorList>
    </citation>
    <scope>IDENTIFICATION</scope>
</reference>
<proteinExistence type="predicted"/>
<keyword evidence="3" id="KW-1185">Reference proteome</keyword>
<dbReference type="Proteomes" id="UP000014760">
    <property type="component" value="Unassembled WGS sequence"/>
</dbReference>
<dbReference type="EMBL" id="AMQN01016972">
    <property type="status" value="NOT_ANNOTATED_CDS"/>
    <property type="molecule type" value="Genomic_DNA"/>
</dbReference>
<accession>R7VFB7</accession>
<dbReference type="OrthoDB" id="6243574at2759"/>
<reference evidence="3" key="1">
    <citation type="submission" date="2012-12" db="EMBL/GenBank/DDBJ databases">
        <authorList>
            <person name="Hellsten U."/>
            <person name="Grimwood J."/>
            <person name="Chapman J.A."/>
            <person name="Shapiro H."/>
            <person name="Aerts A."/>
            <person name="Otillar R.P."/>
            <person name="Terry A.Y."/>
            <person name="Boore J.L."/>
            <person name="Simakov O."/>
            <person name="Marletaz F."/>
            <person name="Cho S.-J."/>
            <person name="Edsinger-Gonzales E."/>
            <person name="Havlak P."/>
            <person name="Kuo D.-H."/>
            <person name="Larsson T."/>
            <person name="Lv J."/>
            <person name="Arendt D."/>
            <person name="Savage R."/>
            <person name="Osoegawa K."/>
            <person name="de Jong P."/>
            <person name="Lindberg D.R."/>
            <person name="Seaver E.C."/>
            <person name="Weisblat D.A."/>
            <person name="Putnam N.H."/>
            <person name="Grigoriev I.V."/>
            <person name="Rokhsar D.S."/>
        </authorList>
    </citation>
    <scope>NUCLEOTIDE SEQUENCE</scope>
    <source>
        <strain evidence="3">I ESC-2004</strain>
    </source>
</reference>
<sequence length="78" mass="8854">KASGPDGIHAKRIKIATTLIIKPLTHIFNRSMNQVQVTDKLKSSKVIPIYKKKERSLPGNYRPISLLSIFDKLLEKLI</sequence>
<dbReference type="PANTHER" id="PTHR33395">
    <property type="entry name" value="TRANSCRIPTASE, PUTATIVE-RELATED-RELATED"/>
    <property type="match status" value="1"/>
</dbReference>
<dbReference type="GO" id="GO:0007508">
    <property type="term" value="P:larval heart development"/>
    <property type="evidence" value="ECO:0007669"/>
    <property type="project" value="TreeGrafter"/>
</dbReference>
<dbReference type="STRING" id="283909.R7VFB7"/>
<organism evidence="1">
    <name type="scientific">Capitella teleta</name>
    <name type="common">Polychaete worm</name>
    <dbReference type="NCBI Taxonomy" id="283909"/>
    <lineage>
        <taxon>Eukaryota</taxon>
        <taxon>Metazoa</taxon>
        <taxon>Spiralia</taxon>
        <taxon>Lophotrochozoa</taxon>
        <taxon>Annelida</taxon>
        <taxon>Polychaeta</taxon>
        <taxon>Sedentaria</taxon>
        <taxon>Scolecida</taxon>
        <taxon>Capitellidae</taxon>
        <taxon>Capitella</taxon>
    </lineage>
</organism>
<name>R7VFB7_CAPTE</name>
<dbReference type="EMBL" id="KB292602">
    <property type="protein sequence ID" value="ELU17257.1"/>
    <property type="molecule type" value="Genomic_DNA"/>
</dbReference>
<dbReference type="PANTHER" id="PTHR33395:SF22">
    <property type="entry name" value="REVERSE TRANSCRIPTASE DOMAIN-CONTAINING PROTEIN"/>
    <property type="match status" value="1"/>
</dbReference>
<dbReference type="GO" id="GO:0061343">
    <property type="term" value="P:cell adhesion involved in heart morphogenesis"/>
    <property type="evidence" value="ECO:0007669"/>
    <property type="project" value="TreeGrafter"/>
</dbReference>
<feature type="non-terminal residue" evidence="1">
    <location>
        <position position="78"/>
    </location>
</feature>
<dbReference type="HOGENOM" id="CLU_118269_2_0_1"/>
<reference evidence="1 3" key="2">
    <citation type="journal article" date="2013" name="Nature">
        <title>Insights into bilaterian evolution from three spiralian genomes.</title>
        <authorList>
            <person name="Simakov O."/>
            <person name="Marletaz F."/>
            <person name="Cho S.J."/>
            <person name="Edsinger-Gonzales E."/>
            <person name="Havlak P."/>
            <person name="Hellsten U."/>
            <person name="Kuo D.H."/>
            <person name="Larsson T."/>
            <person name="Lv J."/>
            <person name="Arendt D."/>
            <person name="Savage R."/>
            <person name="Osoegawa K."/>
            <person name="de Jong P."/>
            <person name="Grimwood J."/>
            <person name="Chapman J.A."/>
            <person name="Shapiro H."/>
            <person name="Aerts A."/>
            <person name="Otillar R.P."/>
            <person name="Terry A.Y."/>
            <person name="Boore J.L."/>
            <person name="Grigoriev I.V."/>
            <person name="Lindberg D.R."/>
            <person name="Seaver E.C."/>
            <person name="Weisblat D.A."/>
            <person name="Putnam N.H."/>
            <person name="Rokhsar D.S."/>
        </authorList>
    </citation>
    <scope>NUCLEOTIDE SEQUENCE</scope>
    <source>
        <strain evidence="1 3">I ESC-2004</strain>
    </source>
</reference>
<dbReference type="EnsemblMetazoa" id="CapteT40165">
    <property type="protein sequence ID" value="CapteP40165"/>
    <property type="gene ID" value="CapteG40165"/>
</dbReference>
<evidence type="ECO:0000313" key="2">
    <source>
        <dbReference type="EnsemblMetazoa" id="CapteP40165"/>
    </source>
</evidence>
<dbReference type="GO" id="GO:0031012">
    <property type="term" value="C:extracellular matrix"/>
    <property type="evidence" value="ECO:0007669"/>
    <property type="project" value="TreeGrafter"/>
</dbReference>
<feature type="non-terminal residue" evidence="1">
    <location>
        <position position="1"/>
    </location>
</feature>
<evidence type="ECO:0000313" key="1">
    <source>
        <dbReference type="EMBL" id="ELU17257.1"/>
    </source>
</evidence>
<evidence type="ECO:0000313" key="3">
    <source>
        <dbReference type="Proteomes" id="UP000014760"/>
    </source>
</evidence>
<gene>
    <name evidence="1" type="ORF">CAPTEDRAFT_40165</name>
</gene>
<protein>
    <recommendedName>
        <fullName evidence="4">Reverse transcriptase domain-containing protein</fullName>
    </recommendedName>
</protein>
<dbReference type="OMA" id="LYECQFG"/>
<evidence type="ECO:0008006" key="4">
    <source>
        <dbReference type="Google" id="ProtNLM"/>
    </source>
</evidence>